<reference evidence="1 2" key="1">
    <citation type="submission" date="2019-05" db="EMBL/GenBank/DDBJ databases">
        <title>Draft genome sequence of Actinomadura sp. 14C53.</title>
        <authorList>
            <person name="Saricaoglu S."/>
            <person name="Isik K."/>
        </authorList>
    </citation>
    <scope>NUCLEOTIDE SEQUENCE [LARGE SCALE GENOMIC DNA]</scope>
    <source>
        <strain evidence="1 2">14C53</strain>
    </source>
</reference>
<evidence type="ECO:0000313" key="2">
    <source>
        <dbReference type="Proteomes" id="UP000309174"/>
    </source>
</evidence>
<evidence type="ECO:0000313" key="1">
    <source>
        <dbReference type="EMBL" id="TMR05549.1"/>
    </source>
</evidence>
<name>A0A5C4JHF7_9ACTN</name>
<dbReference type="Proteomes" id="UP000309174">
    <property type="component" value="Unassembled WGS sequence"/>
</dbReference>
<gene>
    <name evidence="1" type="ORF">ETD83_06395</name>
</gene>
<sequence length="408" mass="44065">MPAPVPGRTPAELRAYIEGPDPLSGEQVLRALIDGLSRPLSDRDMDGVAFERTRDRLIEPGAEEDLQRLFQENGWTDSLPVVLPTEERVAAVLAGTSHAPDEVVGTIRAATSRDFWSFTVEQAAVNAVMAGARPEYFPVVLALLASGYTARHSSISSIGQMVMVNGPVRHELGMNSGIGALGPYNHANSTIGRSFGLGSQNLQGGSVPGVSYVGTIGSPFSLTSLTFAEDEEHSPWEPYHVQYGFEPGQSAVTIFAPVRSLITAPSGVREDWRERASVLFGSIRAGGGAILLADPLAARALAEREGFTEKKALIEWLAANARMPARRWWGQALQDIFYGNRARDGVEPWASYLKADPDELIPVNEPDDVHVVVAGGRTVAVWSVLEGWANRRFGSALSGRTLAIDPWR</sequence>
<comment type="caution">
    <text evidence="1">The sequence shown here is derived from an EMBL/GenBank/DDBJ whole genome shotgun (WGS) entry which is preliminary data.</text>
</comment>
<dbReference type="OrthoDB" id="5240640at2"/>
<keyword evidence="2" id="KW-1185">Reference proteome</keyword>
<dbReference type="RefSeq" id="WP_138644118.1">
    <property type="nucleotide sequence ID" value="NZ_VCKW01000021.1"/>
</dbReference>
<proteinExistence type="predicted"/>
<dbReference type="EMBL" id="VCKW01000021">
    <property type="protein sequence ID" value="TMR05549.1"/>
    <property type="molecule type" value="Genomic_DNA"/>
</dbReference>
<accession>A0A5C4JHF7</accession>
<organism evidence="1 2">
    <name type="scientific">Actinomadura soli</name>
    <dbReference type="NCBI Taxonomy" id="2508997"/>
    <lineage>
        <taxon>Bacteria</taxon>
        <taxon>Bacillati</taxon>
        <taxon>Actinomycetota</taxon>
        <taxon>Actinomycetes</taxon>
        <taxon>Streptosporangiales</taxon>
        <taxon>Thermomonosporaceae</taxon>
        <taxon>Actinomadura</taxon>
    </lineage>
</organism>
<dbReference type="AlphaFoldDB" id="A0A5C4JHF7"/>
<protein>
    <submittedName>
        <fullName evidence="1">Uncharacterized protein</fullName>
    </submittedName>
</protein>